<accession>A0A6H5HDP8</accession>
<proteinExistence type="predicted"/>
<evidence type="ECO:0000313" key="1">
    <source>
        <dbReference type="EMBL" id="CAB0013984.1"/>
    </source>
</evidence>
<dbReference type="AlphaFoldDB" id="A0A6H5HDP8"/>
<dbReference type="Proteomes" id="UP000479000">
    <property type="component" value="Unassembled WGS sequence"/>
</dbReference>
<name>A0A6H5HDP8_9HEMI</name>
<keyword evidence="2" id="KW-1185">Reference proteome</keyword>
<protein>
    <submittedName>
        <fullName evidence="1">Uncharacterized protein</fullName>
    </submittedName>
</protein>
<organism evidence="1 2">
    <name type="scientific">Nesidiocoris tenuis</name>
    <dbReference type="NCBI Taxonomy" id="355587"/>
    <lineage>
        <taxon>Eukaryota</taxon>
        <taxon>Metazoa</taxon>
        <taxon>Ecdysozoa</taxon>
        <taxon>Arthropoda</taxon>
        <taxon>Hexapoda</taxon>
        <taxon>Insecta</taxon>
        <taxon>Pterygota</taxon>
        <taxon>Neoptera</taxon>
        <taxon>Paraneoptera</taxon>
        <taxon>Hemiptera</taxon>
        <taxon>Heteroptera</taxon>
        <taxon>Panheteroptera</taxon>
        <taxon>Cimicomorpha</taxon>
        <taxon>Miridae</taxon>
        <taxon>Dicyphina</taxon>
        <taxon>Nesidiocoris</taxon>
    </lineage>
</organism>
<reference evidence="1 2" key="1">
    <citation type="submission" date="2020-02" db="EMBL/GenBank/DDBJ databases">
        <authorList>
            <person name="Ferguson B K."/>
        </authorList>
    </citation>
    <scope>NUCLEOTIDE SEQUENCE [LARGE SCALE GENOMIC DNA]</scope>
</reference>
<dbReference type="EMBL" id="CADCXU010027059">
    <property type="protein sequence ID" value="CAB0013984.1"/>
    <property type="molecule type" value="Genomic_DNA"/>
</dbReference>
<gene>
    <name evidence="1" type="ORF">NTEN_LOCUS18522</name>
</gene>
<evidence type="ECO:0000313" key="2">
    <source>
        <dbReference type="Proteomes" id="UP000479000"/>
    </source>
</evidence>
<sequence>MSSNLLRYRREQSNGLIALPRRFSAMRFRCFALRQWSGGGAILDRRAAKCR</sequence>